<evidence type="ECO:0000256" key="1">
    <source>
        <dbReference type="SAM" id="MobiDB-lite"/>
    </source>
</evidence>
<dbReference type="AlphaFoldDB" id="A0A0E9PLC9"/>
<reference evidence="2" key="2">
    <citation type="journal article" date="2015" name="Fish Shellfish Immunol.">
        <title>Early steps in the European eel (Anguilla anguilla)-Vibrio vulnificus interaction in the gills: Role of the RtxA13 toxin.</title>
        <authorList>
            <person name="Callol A."/>
            <person name="Pajuelo D."/>
            <person name="Ebbesson L."/>
            <person name="Teles M."/>
            <person name="MacKenzie S."/>
            <person name="Amaro C."/>
        </authorList>
    </citation>
    <scope>NUCLEOTIDE SEQUENCE</scope>
</reference>
<organism evidence="2">
    <name type="scientific">Anguilla anguilla</name>
    <name type="common">European freshwater eel</name>
    <name type="synonym">Muraena anguilla</name>
    <dbReference type="NCBI Taxonomy" id="7936"/>
    <lineage>
        <taxon>Eukaryota</taxon>
        <taxon>Metazoa</taxon>
        <taxon>Chordata</taxon>
        <taxon>Craniata</taxon>
        <taxon>Vertebrata</taxon>
        <taxon>Euteleostomi</taxon>
        <taxon>Actinopterygii</taxon>
        <taxon>Neopterygii</taxon>
        <taxon>Teleostei</taxon>
        <taxon>Anguilliformes</taxon>
        <taxon>Anguillidae</taxon>
        <taxon>Anguilla</taxon>
    </lineage>
</organism>
<reference evidence="2" key="1">
    <citation type="submission" date="2014-11" db="EMBL/GenBank/DDBJ databases">
        <authorList>
            <person name="Amaro Gonzalez C."/>
        </authorList>
    </citation>
    <scope>NUCLEOTIDE SEQUENCE</scope>
</reference>
<protein>
    <submittedName>
        <fullName evidence="2">Uncharacterized protein</fullName>
    </submittedName>
</protein>
<name>A0A0E9PLC9_ANGAN</name>
<feature type="region of interest" description="Disordered" evidence="1">
    <location>
        <begin position="53"/>
        <end position="72"/>
    </location>
</feature>
<dbReference type="EMBL" id="GBXM01103697">
    <property type="protein sequence ID" value="JAH04880.1"/>
    <property type="molecule type" value="Transcribed_RNA"/>
</dbReference>
<proteinExistence type="predicted"/>
<accession>A0A0E9PLC9</accession>
<sequence>MSHSASLQHMQVILAYNCAGTQTQCSGWRSQPTGPWQHSGLCRQITRLTQISPQPISFNHNSKPPDSSQGSQ</sequence>
<evidence type="ECO:0000313" key="2">
    <source>
        <dbReference type="EMBL" id="JAH04880.1"/>
    </source>
</evidence>